<dbReference type="InterPro" id="IPR029070">
    <property type="entry name" value="Chitinase_insertion_sf"/>
</dbReference>
<evidence type="ECO:0000313" key="3">
    <source>
        <dbReference type="EMBL" id="EJK67834.1"/>
    </source>
</evidence>
<dbReference type="eggNOG" id="KOG2806">
    <property type="taxonomic scope" value="Eukaryota"/>
</dbReference>
<dbReference type="Proteomes" id="UP000266841">
    <property type="component" value="Unassembled WGS sequence"/>
</dbReference>
<organism evidence="3 4">
    <name type="scientific">Thalassiosira oceanica</name>
    <name type="common">Marine diatom</name>
    <dbReference type="NCBI Taxonomy" id="159749"/>
    <lineage>
        <taxon>Eukaryota</taxon>
        <taxon>Sar</taxon>
        <taxon>Stramenopiles</taxon>
        <taxon>Ochrophyta</taxon>
        <taxon>Bacillariophyta</taxon>
        <taxon>Coscinodiscophyceae</taxon>
        <taxon>Thalassiosirophycidae</taxon>
        <taxon>Thalassiosirales</taxon>
        <taxon>Thalassiosiraceae</taxon>
        <taxon>Thalassiosira</taxon>
    </lineage>
</organism>
<evidence type="ECO:0000313" key="4">
    <source>
        <dbReference type="Proteomes" id="UP000266841"/>
    </source>
</evidence>
<dbReference type="Gene3D" id="3.20.20.80">
    <property type="entry name" value="Glycosidases"/>
    <property type="match status" value="1"/>
</dbReference>
<dbReference type="InterPro" id="IPR017853">
    <property type="entry name" value="GH"/>
</dbReference>
<dbReference type="SUPFAM" id="SSF51445">
    <property type="entry name" value="(Trans)glycosidases"/>
    <property type="match status" value="1"/>
</dbReference>
<reference evidence="3 4" key="1">
    <citation type="journal article" date="2012" name="Genome Biol.">
        <title>Genome and low-iron response of an oceanic diatom adapted to chronic iron limitation.</title>
        <authorList>
            <person name="Lommer M."/>
            <person name="Specht M."/>
            <person name="Roy A.S."/>
            <person name="Kraemer L."/>
            <person name="Andreson R."/>
            <person name="Gutowska M.A."/>
            <person name="Wolf J."/>
            <person name="Bergner S.V."/>
            <person name="Schilhabel M.B."/>
            <person name="Klostermeier U.C."/>
            <person name="Beiko R.G."/>
            <person name="Rosenstiel P."/>
            <person name="Hippler M."/>
            <person name="Laroche J."/>
        </authorList>
    </citation>
    <scope>NUCLEOTIDE SEQUENCE [LARGE SCALE GENOMIC DNA]</scope>
    <source>
        <strain evidence="3 4">CCMP1005</strain>
    </source>
</reference>
<accession>K0SS70</accession>
<dbReference type="SMART" id="SM00636">
    <property type="entry name" value="Glyco_18"/>
    <property type="match status" value="1"/>
</dbReference>
<dbReference type="InterPro" id="IPR050314">
    <property type="entry name" value="Glycosyl_Hydrlase_18"/>
</dbReference>
<dbReference type="InterPro" id="IPR001223">
    <property type="entry name" value="Glyco_hydro18_cat"/>
</dbReference>
<dbReference type="OrthoDB" id="71962at2759"/>
<feature type="domain" description="GH18" evidence="2">
    <location>
        <begin position="69"/>
        <end position="453"/>
    </location>
</feature>
<evidence type="ECO:0000256" key="1">
    <source>
        <dbReference type="SAM" id="MobiDB-lite"/>
    </source>
</evidence>
<feature type="compositionally biased region" description="Low complexity" evidence="1">
    <location>
        <begin position="598"/>
        <end position="610"/>
    </location>
</feature>
<dbReference type="InterPro" id="IPR011583">
    <property type="entry name" value="Chitinase_II/V-like_cat"/>
</dbReference>
<dbReference type="PANTHER" id="PTHR11177">
    <property type="entry name" value="CHITINASE"/>
    <property type="match status" value="1"/>
</dbReference>
<feature type="region of interest" description="Disordered" evidence="1">
    <location>
        <begin position="591"/>
        <end position="610"/>
    </location>
</feature>
<comment type="caution">
    <text evidence="3">The sequence shown here is derived from an EMBL/GenBank/DDBJ whole genome shotgun (WGS) entry which is preliminary data.</text>
</comment>
<keyword evidence="4" id="KW-1185">Reference proteome</keyword>
<dbReference type="Gene3D" id="3.10.50.10">
    <property type="match status" value="1"/>
</dbReference>
<dbReference type="PANTHER" id="PTHR11177:SF317">
    <property type="entry name" value="CHITINASE 12-RELATED"/>
    <property type="match status" value="1"/>
</dbReference>
<name>K0SS70_THAOC</name>
<sequence>MASHWRFTWMAEKADETTANFQICGRSTAGSFVAMKRRRGRNSNIGWGLKLIYFALSCSNTARVDSTSLKASAYYSPSRYYDRDGLARPEHLDFTKLTRVYYTSFDFNDEGRIWQGDLNDPQVLFGPVDWSPSGGANRHCHLSTHQMQPMCNFYKYDKGLIGRAHMNTVQVFASIGGIGSAETFSRIAASAEARKTFAQSCVALIKHYDFDGVDIDWRFPANPEDRTNFSTLLTDVRLSLQNVGKEKGLKLGLTATVPCRSEDREYIDVLSLDPVLSEFNVLTLDMHTPEDGTAGINAPLYDSSSKKAKGLSVDSCVRKYISRGANPRKLNAALPFYGHSFRGAQRVGDRCNLAWDGGCSDRTTWESDSPEYNEIYHQLPCMEQNLDRQTMTPLLSNELGMLSYDDPRSVCLKTEYAINMGLNGLVIFDLASDMLSDGSTPLLDAMNLKLLSPNGINCSGKEFGNLFAWRSVDESDEADQVDIPCDSGSCLSGMTCYPTWCKKPEFVKPRPAPKRSNIEEHSSELIIDEDTGGEMSYSCGPTYDVAKSCSLGSCDNGINDCPNGSFCFFLQCDHPKVHSFLLKFGGQDGVPAATTNRPSQGPSHQPSSSPAVTQVAMYHCGETRTVAKSCPLECGRAWSCPDGQDCYAVSCPLVPS</sequence>
<gene>
    <name evidence="3" type="ORF">THAOC_11073</name>
</gene>
<dbReference type="EMBL" id="AGNL01012549">
    <property type="protein sequence ID" value="EJK67834.1"/>
    <property type="molecule type" value="Genomic_DNA"/>
</dbReference>
<dbReference type="GO" id="GO:0005975">
    <property type="term" value="P:carbohydrate metabolic process"/>
    <property type="evidence" value="ECO:0007669"/>
    <property type="project" value="InterPro"/>
</dbReference>
<dbReference type="GO" id="GO:0005576">
    <property type="term" value="C:extracellular region"/>
    <property type="evidence" value="ECO:0007669"/>
    <property type="project" value="TreeGrafter"/>
</dbReference>
<dbReference type="Pfam" id="PF00704">
    <property type="entry name" value="Glyco_hydro_18"/>
    <property type="match status" value="1"/>
</dbReference>
<dbReference type="GO" id="GO:0008061">
    <property type="term" value="F:chitin binding"/>
    <property type="evidence" value="ECO:0007669"/>
    <property type="project" value="InterPro"/>
</dbReference>
<protein>
    <recommendedName>
        <fullName evidence="2">GH18 domain-containing protein</fullName>
    </recommendedName>
</protein>
<evidence type="ECO:0000259" key="2">
    <source>
        <dbReference type="PROSITE" id="PS51910"/>
    </source>
</evidence>
<dbReference type="GO" id="GO:0006032">
    <property type="term" value="P:chitin catabolic process"/>
    <property type="evidence" value="ECO:0007669"/>
    <property type="project" value="TreeGrafter"/>
</dbReference>
<dbReference type="PROSITE" id="PS51910">
    <property type="entry name" value="GH18_2"/>
    <property type="match status" value="1"/>
</dbReference>
<dbReference type="AlphaFoldDB" id="K0SS70"/>
<proteinExistence type="predicted"/>
<dbReference type="OMA" id="ASARCNT"/>
<dbReference type="GO" id="GO:0004568">
    <property type="term" value="F:chitinase activity"/>
    <property type="evidence" value="ECO:0007669"/>
    <property type="project" value="TreeGrafter"/>
</dbReference>